<keyword evidence="2" id="KW-1185">Reference proteome</keyword>
<proteinExistence type="predicted"/>
<dbReference type="AlphaFoldDB" id="A0ABD0K3E4"/>
<name>A0ABD0K3E4_9CAEN</name>
<organism evidence="1 2">
    <name type="scientific">Batillaria attramentaria</name>
    <dbReference type="NCBI Taxonomy" id="370345"/>
    <lineage>
        <taxon>Eukaryota</taxon>
        <taxon>Metazoa</taxon>
        <taxon>Spiralia</taxon>
        <taxon>Lophotrochozoa</taxon>
        <taxon>Mollusca</taxon>
        <taxon>Gastropoda</taxon>
        <taxon>Caenogastropoda</taxon>
        <taxon>Sorbeoconcha</taxon>
        <taxon>Cerithioidea</taxon>
        <taxon>Batillariidae</taxon>
        <taxon>Batillaria</taxon>
    </lineage>
</organism>
<comment type="caution">
    <text evidence="1">The sequence shown here is derived from an EMBL/GenBank/DDBJ whole genome shotgun (WGS) entry which is preliminary data.</text>
</comment>
<sequence length="79" mass="8697">MARNISRPKDMPELIDMSAASLYPTIPLLPDYDAYAPLAGSELYGMEGLPLRRAMLASDGLDDHCSLGPLQDHAMDYEQ</sequence>
<protein>
    <submittedName>
        <fullName evidence="1">Uncharacterized protein</fullName>
    </submittedName>
</protein>
<dbReference type="EMBL" id="JACVVK020000261">
    <property type="protein sequence ID" value="KAK7481515.1"/>
    <property type="molecule type" value="Genomic_DNA"/>
</dbReference>
<reference evidence="1 2" key="1">
    <citation type="journal article" date="2023" name="Sci. Data">
        <title>Genome assembly of the Korean intertidal mud-creeper Batillaria attramentaria.</title>
        <authorList>
            <person name="Patra A.K."/>
            <person name="Ho P.T."/>
            <person name="Jun S."/>
            <person name="Lee S.J."/>
            <person name="Kim Y."/>
            <person name="Won Y.J."/>
        </authorList>
    </citation>
    <scope>NUCLEOTIDE SEQUENCE [LARGE SCALE GENOMIC DNA]</scope>
    <source>
        <strain evidence="1">Wonlab-2016</strain>
    </source>
</reference>
<evidence type="ECO:0000313" key="1">
    <source>
        <dbReference type="EMBL" id="KAK7481515.1"/>
    </source>
</evidence>
<feature type="non-terminal residue" evidence="1">
    <location>
        <position position="79"/>
    </location>
</feature>
<gene>
    <name evidence="1" type="ORF">BaRGS_00027277</name>
</gene>
<evidence type="ECO:0000313" key="2">
    <source>
        <dbReference type="Proteomes" id="UP001519460"/>
    </source>
</evidence>
<dbReference type="Proteomes" id="UP001519460">
    <property type="component" value="Unassembled WGS sequence"/>
</dbReference>
<accession>A0ABD0K3E4</accession>